<dbReference type="PANTHER" id="PTHR22807">
    <property type="entry name" value="NOP2 YEAST -RELATED NOL1/NOP2/FMU SUN DOMAIN-CONTAINING"/>
    <property type="match status" value="1"/>
</dbReference>
<feature type="binding site" evidence="5">
    <location>
        <begin position="135"/>
        <end position="141"/>
    </location>
    <ligand>
        <name>S-adenosyl-L-methionine</name>
        <dbReference type="ChEBI" id="CHEBI:59789"/>
    </ligand>
</feature>
<dbReference type="GO" id="GO:0008168">
    <property type="term" value="F:methyltransferase activity"/>
    <property type="evidence" value="ECO:0007669"/>
    <property type="project" value="UniProtKB-KW"/>
</dbReference>
<proteinExistence type="inferred from homology"/>
<keyword evidence="2 5" id="KW-0808">Transferase</keyword>
<comment type="similarity">
    <text evidence="5">Belongs to the class I-like SAM-binding methyltransferase superfamily. RsmB/NOP family.</text>
</comment>
<evidence type="ECO:0000256" key="4">
    <source>
        <dbReference type="ARBA" id="ARBA00022884"/>
    </source>
</evidence>
<keyword evidence="4 5" id="KW-0694">RNA-binding</keyword>
<feature type="binding site" evidence="5">
    <location>
        <position position="158"/>
    </location>
    <ligand>
        <name>S-adenosyl-L-methionine</name>
        <dbReference type="ChEBI" id="CHEBI:59789"/>
    </ligand>
</feature>
<dbReference type="InterPro" id="IPR023267">
    <property type="entry name" value="RCMT"/>
</dbReference>
<evidence type="ECO:0000256" key="5">
    <source>
        <dbReference type="PROSITE-ProRule" id="PRU01023"/>
    </source>
</evidence>
<dbReference type="EC" id="2.1.1.-" evidence="8"/>
<feature type="compositionally biased region" description="Pro residues" evidence="6">
    <location>
        <begin position="324"/>
        <end position="338"/>
    </location>
</feature>
<dbReference type="PRINTS" id="PR02008">
    <property type="entry name" value="RCMTFAMILY"/>
</dbReference>
<feature type="active site" description="Nucleophile" evidence="5">
    <location>
        <position position="256"/>
    </location>
</feature>
<evidence type="ECO:0000256" key="2">
    <source>
        <dbReference type="ARBA" id="ARBA00022679"/>
    </source>
</evidence>
<sequence length="366" mass="39417">MGKSKKRSAKPAATEAIATGPSRLLLKLADRLFGEAADRAAFVHSLGQAQRFAPCLLWLADRPDPFPFAALPPLAMQPDWVDRLDLTADQPANRRPGKHPLHEAGAFYCLDFSSVFAASALLAIPDRVDRLVDLCAAPGGKSVFAWRALQPSLLVANEAIGKRIGMLVSNLKRCGLSPAIATCADPETLAQTIPGWADLVIVDAPCSGQSLLAKGEKNPGCFHPLTIGKNANRQKRILANAAALVAPGGWLAYMTCTYAIEENEGATQWLLDRFPHLEPQPVLALEPWRSIHAAFPCYRMFPQEGLGAGSFVVLLRDGRNGPANPEPANPEPVNPGPANPGRSSLFGDHEALQSLIRWRSDRSKPI</sequence>
<dbReference type="InterPro" id="IPR049560">
    <property type="entry name" value="MeTrfase_RsmB-F_NOP2_cat"/>
</dbReference>
<evidence type="ECO:0000256" key="6">
    <source>
        <dbReference type="SAM" id="MobiDB-lite"/>
    </source>
</evidence>
<keyword evidence="9" id="KW-1185">Reference proteome</keyword>
<dbReference type="PROSITE" id="PS51686">
    <property type="entry name" value="SAM_MT_RSMB_NOP"/>
    <property type="match status" value="1"/>
</dbReference>
<dbReference type="InterPro" id="IPR029063">
    <property type="entry name" value="SAM-dependent_MTases_sf"/>
</dbReference>
<evidence type="ECO:0000256" key="1">
    <source>
        <dbReference type="ARBA" id="ARBA00022603"/>
    </source>
</evidence>
<evidence type="ECO:0000259" key="7">
    <source>
        <dbReference type="PROSITE" id="PS51686"/>
    </source>
</evidence>
<dbReference type="GO" id="GO:0032259">
    <property type="term" value="P:methylation"/>
    <property type="evidence" value="ECO:0007669"/>
    <property type="project" value="UniProtKB-KW"/>
</dbReference>
<evidence type="ECO:0000313" key="8">
    <source>
        <dbReference type="EMBL" id="MFG3817640.1"/>
    </source>
</evidence>
<reference evidence="9" key="1">
    <citation type="journal article" date="2024" name="Algal Res.">
        <title>Biochemical, toxicological and genomic investigation of a high-biomass producing Limnothrix strain isolated from Italian shallow drinking water reservoir.</title>
        <authorList>
            <person name="Simonazzi M."/>
            <person name="Shishido T.K."/>
            <person name="Delbaje E."/>
            <person name="Wahlsten M."/>
            <person name="Fewer D.P."/>
            <person name="Sivonen K."/>
            <person name="Pezzolesi L."/>
            <person name="Pistocchi R."/>
        </authorList>
    </citation>
    <scope>NUCLEOTIDE SEQUENCE [LARGE SCALE GENOMIC DNA]</scope>
    <source>
        <strain evidence="9">LRLZ20PSL1</strain>
    </source>
</reference>
<name>A0ABW7CBU5_9CYAN</name>
<dbReference type="Gene3D" id="3.40.50.150">
    <property type="entry name" value="Vaccinia Virus protein VP39"/>
    <property type="match status" value="1"/>
</dbReference>
<organism evidence="8 9">
    <name type="scientific">Limnothrix redekei LRLZ20PSL1</name>
    <dbReference type="NCBI Taxonomy" id="3112953"/>
    <lineage>
        <taxon>Bacteria</taxon>
        <taxon>Bacillati</taxon>
        <taxon>Cyanobacteriota</taxon>
        <taxon>Cyanophyceae</taxon>
        <taxon>Pseudanabaenales</taxon>
        <taxon>Pseudanabaenaceae</taxon>
        <taxon>Limnothrix</taxon>
    </lineage>
</organism>
<evidence type="ECO:0000256" key="3">
    <source>
        <dbReference type="ARBA" id="ARBA00022691"/>
    </source>
</evidence>
<dbReference type="EMBL" id="JAZAQF010000049">
    <property type="protein sequence ID" value="MFG3817640.1"/>
    <property type="molecule type" value="Genomic_DNA"/>
</dbReference>
<dbReference type="Proteomes" id="UP001604335">
    <property type="component" value="Unassembled WGS sequence"/>
</dbReference>
<dbReference type="PANTHER" id="PTHR22807:SF30">
    <property type="entry name" value="28S RRNA (CYTOSINE(4447)-C(5))-METHYLTRANSFERASE-RELATED"/>
    <property type="match status" value="1"/>
</dbReference>
<dbReference type="InterPro" id="IPR001678">
    <property type="entry name" value="MeTrfase_RsmB-F_NOP2_dom"/>
</dbReference>
<feature type="domain" description="SAM-dependent MTase RsmB/NOP-type" evidence="7">
    <location>
        <begin position="18"/>
        <end position="318"/>
    </location>
</feature>
<comment type="caution">
    <text evidence="8">The sequence shown here is derived from an EMBL/GenBank/DDBJ whole genome shotgun (WGS) entry which is preliminary data.</text>
</comment>
<keyword evidence="1 5" id="KW-0489">Methyltransferase</keyword>
<dbReference type="RefSeq" id="WP_393012092.1">
    <property type="nucleotide sequence ID" value="NZ_JAZAQF010000049.1"/>
</dbReference>
<feature type="binding site" evidence="5">
    <location>
        <position position="185"/>
    </location>
    <ligand>
        <name>S-adenosyl-L-methionine</name>
        <dbReference type="ChEBI" id="CHEBI:59789"/>
    </ligand>
</feature>
<feature type="region of interest" description="Disordered" evidence="6">
    <location>
        <begin position="317"/>
        <end position="346"/>
    </location>
</feature>
<gene>
    <name evidence="8" type="ORF">VPK24_08320</name>
</gene>
<feature type="binding site" evidence="5">
    <location>
        <position position="203"/>
    </location>
    <ligand>
        <name>S-adenosyl-L-methionine</name>
        <dbReference type="ChEBI" id="CHEBI:59789"/>
    </ligand>
</feature>
<protein>
    <submittedName>
        <fullName evidence="8">RsmB/NOP family class I SAM-dependent RNA methyltransferase</fullName>
        <ecNumber evidence="8">2.1.1.-</ecNumber>
    </submittedName>
</protein>
<accession>A0ABW7CBU5</accession>
<dbReference type="Pfam" id="PF01189">
    <property type="entry name" value="Methyltr_RsmB-F"/>
    <property type="match status" value="1"/>
</dbReference>
<keyword evidence="3 5" id="KW-0949">S-adenosyl-L-methionine</keyword>
<dbReference type="SUPFAM" id="SSF53335">
    <property type="entry name" value="S-adenosyl-L-methionine-dependent methyltransferases"/>
    <property type="match status" value="1"/>
</dbReference>
<evidence type="ECO:0000313" key="9">
    <source>
        <dbReference type="Proteomes" id="UP001604335"/>
    </source>
</evidence>